<evidence type="ECO:0000313" key="4">
    <source>
        <dbReference type="Proteomes" id="UP000316008"/>
    </source>
</evidence>
<gene>
    <name evidence="3" type="ORF">FO442_12405</name>
</gene>
<dbReference type="GO" id="GO:0003676">
    <property type="term" value="F:nucleic acid binding"/>
    <property type="evidence" value="ECO:0007669"/>
    <property type="project" value="InterPro"/>
</dbReference>
<reference evidence="3 4" key="1">
    <citation type="submission" date="2019-07" db="EMBL/GenBank/DDBJ databases">
        <authorList>
            <person name="Huq M.A."/>
        </authorList>
    </citation>
    <scope>NUCLEOTIDE SEQUENCE [LARGE SCALE GENOMIC DNA]</scope>
    <source>
        <strain evidence="3 4">MAH-3</strain>
    </source>
</reference>
<keyword evidence="4" id="KW-1185">Reference proteome</keyword>
<dbReference type="SUPFAM" id="SSF50249">
    <property type="entry name" value="Nucleic acid-binding proteins"/>
    <property type="match status" value="1"/>
</dbReference>
<dbReference type="Pfam" id="PF00313">
    <property type="entry name" value="CSD"/>
    <property type="match status" value="1"/>
</dbReference>
<dbReference type="RefSeq" id="WP_144333522.1">
    <property type="nucleotide sequence ID" value="NZ_VLPL01000006.1"/>
</dbReference>
<evidence type="ECO:0000256" key="1">
    <source>
        <dbReference type="SAM" id="MobiDB-lite"/>
    </source>
</evidence>
<evidence type="ECO:0000259" key="2">
    <source>
        <dbReference type="PROSITE" id="PS51857"/>
    </source>
</evidence>
<feature type="domain" description="CSD" evidence="2">
    <location>
        <begin position="86"/>
        <end position="147"/>
    </location>
</feature>
<dbReference type="CDD" id="cd04458">
    <property type="entry name" value="CSP_CDS"/>
    <property type="match status" value="1"/>
</dbReference>
<dbReference type="PROSITE" id="PS51857">
    <property type="entry name" value="CSD_2"/>
    <property type="match status" value="1"/>
</dbReference>
<dbReference type="InterPro" id="IPR012340">
    <property type="entry name" value="NA-bd_OB-fold"/>
</dbReference>
<sequence length="148" mass="16939">MARSQETFNKKEIQNKKDKKRKDKEKKMLERKENGKASFEDMIVYIDENGNQTTTPPDHSKRLEFNAEDIVIGVPKREDVEPEDKVRKGVVTFYNDSKGYGFIKDVTSGDSIFVHANQLSEAITEGNRVSFEVEKGQRGPTAVRVKKD</sequence>
<dbReference type="AlphaFoldDB" id="A0A556MPK4"/>
<feature type="region of interest" description="Disordered" evidence="1">
    <location>
        <begin position="1"/>
        <end position="34"/>
    </location>
</feature>
<protein>
    <submittedName>
        <fullName evidence="3">Cold shock domain-containing protein</fullName>
    </submittedName>
</protein>
<feature type="compositionally biased region" description="Basic and acidic residues" evidence="1">
    <location>
        <begin position="25"/>
        <end position="34"/>
    </location>
</feature>
<dbReference type="SMART" id="SM00357">
    <property type="entry name" value="CSP"/>
    <property type="match status" value="1"/>
</dbReference>
<dbReference type="PANTHER" id="PTHR11544">
    <property type="entry name" value="COLD SHOCK DOMAIN CONTAINING PROTEINS"/>
    <property type="match status" value="1"/>
</dbReference>
<comment type="caution">
    <text evidence="3">The sequence shown here is derived from an EMBL/GenBank/DDBJ whole genome shotgun (WGS) entry which is preliminary data.</text>
</comment>
<dbReference type="InterPro" id="IPR011129">
    <property type="entry name" value="CSD"/>
</dbReference>
<accession>A0A556MPK4</accession>
<dbReference type="Proteomes" id="UP000316008">
    <property type="component" value="Unassembled WGS sequence"/>
</dbReference>
<evidence type="ECO:0000313" key="3">
    <source>
        <dbReference type="EMBL" id="TSJ41887.1"/>
    </source>
</evidence>
<dbReference type="OrthoDB" id="1493235at2"/>
<dbReference type="PRINTS" id="PR00050">
    <property type="entry name" value="COLDSHOCK"/>
</dbReference>
<dbReference type="Gene3D" id="2.40.50.140">
    <property type="entry name" value="Nucleic acid-binding proteins"/>
    <property type="match status" value="1"/>
</dbReference>
<dbReference type="EMBL" id="VLPL01000006">
    <property type="protein sequence ID" value="TSJ41887.1"/>
    <property type="molecule type" value="Genomic_DNA"/>
</dbReference>
<proteinExistence type="predicted"/>
<dbReference type="InterPro" id="IPR050181">
    <property type="entry name" value="Cold_shock_domain"/>
</dbReference>
<name>A0A556MPK4_9FLAO</name>
<organism evidence="3 4">
    <name type="scientific">Fluviicola chungangensis</name>
    <dbReference type="NCBI Taxonomy" id="2597671"/>
    <lineage>
        <taxon>Bacteria</taxon>
        <taxon>Pseudomonadati</taxon>
        <taxon>Bacteroidota</taxon>
        <taxon>Flavobacteriia</taxon>
        <taxon>Flavobacteriales</taxon>
        <taxon>Crocinitomicaceae</taxon>
        <taxon>Fluviicola</taxon>
    </lineage>
</organism>
<dbReference type="GO" id="GO:0005829">
    <property type="term" value="C:cytosol"/>
    <property type="evidence" value="ECO:0007669"/>
    <property type="project" value="UniProtKB-ARBA"/>
</dbReference>
<dbReference type="InterPro" id="IPR002059">
    <property type="entry name" value="CSP_DNA-bd"/>
</dbReference>